<feature type="domain" description="AN1-type" evidence="7">
    <location>
        <begin position="1021"/>
        <end position="1068"/>
    </location>
</feature>
<dbReference type="Proteomes" id="UP001648503">
    <property type="component" value="Unassembled WGS sequence"/>
</dbReference>
<name>A0ABQ8EXW4_9FUNG</name>
<keyword evidence="9" id="KW-1185">Reference proteome</keyword>
<dbReference type="Gene3D" id="3.10.20.90">
    <property type="entry name" value="Phosphatidylinositol 3-kinase Catalytic Subunit, Chain A, domain 1"/>
    <property type="match status" value="1"/>
</dbReference>
<evidence type="ECO:0000313" key="8">
    <source>
        <dbReference type="EMBL" id="KAH6588542.1"/>
    </source>
</evidence>
<dbReference type="Pfam" id="PF00240">
    <property type="entry name" value="ubiquitin"/>
    <property type="match status" value="1"/>
</dbReference>
<evidence type="ECO:0000256" key="1">
    <source>
        <dbReference type="ARBA" id="ARBA00022723"/>
    </source>
</evidence>
<keyword evidence="2 4" id="KW-0863">Zinc-finger</keyword>
<comment type="caution">
    <text evidence="8">The sequence shown here is derived from an EMBL/GenBank/DDBJ whole genome shotgun (WGS) entry which is preliminary data.</text>
</comment>
<feature type="region of interest" description="Disordered" evidence="5">
    <location>
        <begin position="1"/>
        <end position="21"/>
    </location>
</feature>
<gene>
    <name evidence="8" type="ORF">BASA50_010669</name>
</gene>
<dbReference type="PROSITE" id="PS51039">
    <property type="entry name" value="ZF_AN1"/>
    <property type="match status" value="1"/>
</dbReference>
<evidence type="ECO:0000256" key="5">
    <source>
        <dbReference type="SAM" id="MobiDB-lite"/>
    </source>
</evidence>
<feature type="region of interest" description="Disordered" evidence="5">
    <location>
        <begin position="969"/>
        <end position="995"/>
    </location>
</feature>
<dbReference type="InterPro" id="IPR053061">
    <property type="entry name" value="AN1-type_zinc_finger"/>
</dbReference>
<keyword evidence="1" id="KW-0479">Metal-binding</keyword>
<protein>
    <recommendedName>
        <fullName evidence="10">AN1-type domain-containing protein</fullName>
    </recommendedName>
</protein>
<dbReference type="InterPro" id="IPR029071">
    <property type="entry name" value="Ubiquitin-like_domsf"/>
</dbReference>
<accession>A0ABQ8EXW4</accession>
<reference evidence="8 9" key="1">
    <citation type="submission" date="2021-02" db="EMBL/GenBank/DDBJ databases">
        <title>Variation within the Batrachochytrium salamandrivorans European outbreak.</title>
        <authorList>
            <person name="Kelly M."/>
            <person name="Pasmans F."/>
            <person name="Shea T.P."/>
            <person name="Munoz J.F."/>
            <person name="Carranza S."/>
            <person name="Cuomo C.A."/>
            <person name="Martel A."/>
        </authorList>
    </citation>
    <scope>NUCLEOTIDE SEQUENCE [LARGE SCALE GENOMIC DNA]</scope>
    <source>
        <strain evidence="8 9">AMFP18/2</strain>
    </source>
</reference>
<evidence type="ECO:0000256" key="3">
    <source>
        <dbReference type="ARBA" id="ARBA00022833"/>
    </source>
</evidence>
<keyword evidence="3" id="KW-0862">Zinc</keyword>
<evidence type="ECO:0000256" key="2">
    <source>
        <dbReference type="ARBA" id="ARBA00022771"/>
    </source>
</evidence>
<evidence type="ECO:0000313" key="9">
    <source>
        <dbReference type="Proteomes" id="UP001648503"/>
    </source>
</evidence>
<proteinExistence type="predicted"/>
<dbReference type="InterPro" id="IPR035896">
    <property type="entry name" value="AN1-like_Znf"/>
</dbReference>
<dbReference type="PANTHER" id="PTHR46728:SF1">
    <property type="entry name" value="AN1-TYPE ZINC FINGER PROTEIN 4"/>
    <property type="match status" value="1"/>
</dbReference>
<dbReference type="SUPFAM" id="SSF118310">
    <property type="entry name" value="AN1-like Zinc finger"/>
    <property type="match status" value="1"/>
</dbReference>
<dbReference type="Pfam" id="PF01428">
    <property type="entry name" value="zf-AN1"/>
    <property type="match status" value="1"/>
</dbReference>
<feature type="region of interest" description="Disordered" evidence="5">
    <location>
        <begin position="495"/>
        <end position="514"/>
    </location>
</feature>
<feature type="domain" description="Ubiquitin-like" evidence="6">
    <location>
        <begin position="252"/>
        <end position="328"/>
    </location>
</feature>
<evidence type="ECO:0000259" key="7">
    <source>
        <dbReference type="PROSITE" id="PS51039"/>
    </source>
</evidence>
<evidence type="ECO:0000256" key="4">
    <source>
        <dbReference type="PROSITE-ProRule" id="PRU00449"/>
    </source>
</evidence>
<evidence type="ECO:0008006" key="10">
    <source>
        <dbReference type="Google" id="ProtNLM"/>
    </source>
</evidence>
<feature type="compositionally biased region" description="Basic and acidic residues" evidence="5">
    <location>
        <begin position="502"/>
        <end position="512"/>
    </location>
</feature>
<dbReference type="PANTHER" id="PTHR46728">
    <property type="entry name" value="AN1-TYPE ZINC FINGER PROTEIN 4"/>
    <property type="match status" value="1"/>
</dbReference>
<dbReference type="Gene3D" id="4.10.1110.10">
    <property type="entry name" value="AN1-like Zinc finger"/>
    <property type="match status" value="1"/>
</dbReference>
<sequence>MRGTEESRSGTPDTGASSSNNLLPKAAVSSVSTIITSHFPAIELSRQPIPSANVLTVDASHGVGATTGCDAMQQPLLSLGLHNSKVAVRTTSTPVKASTWNSQLIEPDSDISEEIAILDTEAVSAPSLSSISNVRSISAYDTLPPIKAKPSLERNSASLLSGYYQDSIRSSSEREKKPILPKQASLMEANPFHAGFTVSDIAVPISGLALESGVSTEAVSAATKAHQLQQSQLWKLQQIYRSKAKPIEQHQITIHIDTLTGKIIPLTIYPTQTVADIKYMVLEAEGIPVNSQHLVYCERHLVNDLAPMGEVGVQDGSTLQLVLRMVGGLGPPTVSRPAPATQDSTVFLLCKQNDDVFMLEVHMKDGKCPQTAAKHALRLAEGLSGTKVLECFDSSEYFDISNLENLDLELDAADTDDLELQVEAGDGGINYANEEIGSDRSSHLQKIIKARPCSSGSNVSSSTVPSFISGDYADTECHSVSWCHEDISDSIEQQESFADISSQRDESSHSETDMENMYRNNRFYSASSQRSSPTASLLGSSISSTEHHIKEDESDYLSTLKELLYNADAVFSSSGRNSSTQLFVRTPRMTSSKSRRKKCALLPMANRPATAISIMRLPVGARPMFVIPKTRPASAEQQLQYICQHIQLQLSRQSRTDFQFGHDYAIKDRQTEHRSESSEMDPNNLTESVKSLNILENASQAIPNTKSFNLTDMNSLLTQDQSTTSNLVVSEASAHNLHSIPRKKRVFSTVGTLFSDLGHISCEPSRPNTSSSHSHISAAAALRLAKDLNSHTYSQVNVNTNEHVKSCMGSLSSLKTSSVKLERDRQRLDRNLLNTCALSRNRDEFHLGKKPTGSTRQASLNDTRLEEIQHRNSEVDVCVLNCQPVFEPDLRLPVMNESSCHESSTKVLEFRSCHDIASRQLTCFQNPPQKNSHEYGYNTLCSLESPLSSLTKQSWDTTTDPYLMEKALKSRNGGSRQLSRRPTPDRASTLGSRRSLRSIRKPMSPELKAGIAAASTTVSDRTTKPKCTTCNKKLGAASHFKCKCGSTFCSIHRYSDRHSCSFDYKEAGKASLIRNNPSIKNDKLVRL</sequence>
<dbReference type="InterPro" id="IPR000626">
    <property type="entry name" value="Ubiquitin-like_dom"/>
</dbReference>
<evidence type="ECO:0000259" key="6">
    <source>
        <dbReference type="PROSITE" id="PS50053"/>
    </source>
</evidence>
<dbReference type="InterPro" id="IPR000058">
    <property type="entry name" value="Znf_AN1"/>
</dbReference>
<dbReference type="PROSITE" id="PS50053">
    <property type="entry name" value="UBIQUITIN_2"/>
    <property type="match status" value="1"/>
</dbReference>
<dbReference type="SUPFAM" id="SSF54236">
    <property type="entry name" value="Ubiquitin-like"/>
    <property type="match status" value="1"/>
</dbReference>
<feature type="compositionally biased region" description="Polar residues" evidence="5">
    <location>
        <begin position="9"/>
        <end position="21"/>
    </location>
</feature>
<dbReference type="SMART" id="SM00213">
    <property type="entry name" value="UBQ"/>
    <property type="match status" value="1"/>
</dbReference>
<dbReference type="EMBL" id="JAFCIX010000501">
    <property type="protein sequence ID" value="KAH6588542.1"/>
    <property type="molecule type" value="Genomic_DNA"/>
</dbReference>
<dbReference type="SMART" id="SM00154">
    <property type="entry name" value="ZnF_AN1"/>
    <property type="match status" value="1"/>
</dbReference>
<organism evidence="8 9">
    <name type="scientific">Batrachochytrium salamandrivorans</name>
    <dbReference type="NCBI Taxonomy" id="1357716"/>
    <lineage>
        <taxon>Eukaryota</taxon>
        <taxon>Fungi</taxon>
        <taxon>Fungi incertae sedis</taxon>
        <taxon>Chytridiomycota</taxon>
        <taxon>Chytridiomycota incertae sedis</taxon>
        <taxon>Chytridiomycetes</taxon>
        <taxon>Rhizophydiales</taxon>
        <taxon>Rhizophydiales incertae sedis</taxon>
        <taxon>Batrachochytrium</taxon>
    </lineage>
</organism>